<sequence>MPHADSGRPLVGVRDDVERALVVTAHPDDVDFGAGGTVAAWTAAGIEVTYCICTSGDAGGYDDTPREAMGPLRETEQQAAAAALGAKEVRFLRYPDGRLTPTIELRRDISREIRKARPQRVLAQSPEISWPRLGASHPDHRAAGEAALAAVYPDARNPFAHPELLQEEGLEAWTVGELWLMGAPDERINHIVDVTDTFDRKIAALREHRSQTSHMDLEGTIRSWSEEWARRYEMPDGSLAEGFQVVSIR</sequence>
<dbReference type="PANTHER" id="PTHR12993:SF28">
    <property type="entry name" value="LMBE FAMILY PROTEIN"/>
    <property type="match status" value="1"/>
</dbReference>
<evidence type="ECO:0000313" key="3">
    <source>
        <dbReference type="Proteomes" id="UP001299970"/>
    </source>
</evidence>
<comment type="caution">
    <text evidence="2">The sequence shown here is derived from an EMBL/GenBank/DDBJ whole genome shotgun (WGS) entry which is preliminary data.</text>
</comment>
<dbReference type="InterPro" id="IPR003737">
    <property type="entry name" value="GlcNAc_PI_deacetylase-related"/>
</dbReference>
<protein>
    <submittedName>
        <fullName evidence="2">PIG-L family deacetylase</fullName>
    </submittedName>
</protein>
<dbReference type="Gene3D" id="3.40.50.10320">
    <property type="entry name" value="LmbE-like"/>
    <property type="match status" value="1"/>
</dbReference>
<keyword evidence="1" id="KW-0862">Zinc</keyword>
<dbReference type="Proteomes" id="UP001299970">
    <property type="component" value="Unassembled WGS sequence"/>
</dbReference>
<organism evidence="2 3">
    <name type="scientific">Pseudonocardia alaniniphila</name>
    <dbReference type="NCBI Taxonomy" id="75291"/>
    <lineage>
        <taxon>Bacteria</taxon>
        <taxon>Bacillati</taxon>
        <taxon>Actinomycetota</taxon>
        <taxon>Actinomycetes</taxon>
        <taxon>Pseudonocardiales</taxon>
        <taxon>Pseudonocardiaceae</taxon>
        <taxon>Pseudonocardia</taxon>
    </lineage>
</organism>
<dbReference type="SUPFAM" id="SSF102588">
    <property type="entry name" value="LmbE-like"/>
    <property type="match status" value="1"/>
</dbReference>
<name>A0ABS9TFF2_9PSEU</name>
<accession>A0ABS9TFF2</accession>
<keyword evidence="3" id="KW-1185">Reference proteome</keyword>
<dbReference type="EMBL" id="JAKXMK010000012">
    <property type="protein sequence ID" value="MCH6167269.1"/>
    <property type="molecule type" value="Genomic_DNA"/>
</dbReference>
<dbReference type="PANTHER" id="PTHR12993">
    <property type="entry name" value="N-ACETYLGLUCOSAMINYL-PHOSPHATIDYLINOSITOL DE-N-ACETYLASE-RELATED"/>
    <property type="match status" value="1"/>
</dbReference>
<reference evidence="2 3" key="1">
    <citation type="submission" date="2022-03" db="EMBL/GenBank/DDBJ databases">
        <title>Pseudonocardia alaer sp. nov., a novel actinomycete isolated from reed forest soil.</title>
        <authorList>
            <person name="Wang L."/>
        </authorList>
    </citation>
    <scope>NUCLEOTIDE SEQUENCE [LARGE SCALE GENOMIC DNA]</scope>
    <source>
        <strain evidence="2 3">Y-16303</strain>
    </source>
</reference>
<evidence type="ECO:0000256" key="1">
    <source>
        <dbReference type="ARBA" id="ARBA00022833"/>
    </source>
</evidence>
<dbReference type="InterPro" id="IPR024078">
    <property type="entry name" value="LmbE-like_dom_sf"/>
</dbReference>
<dbReference type="RefSeq" id="WP_241037582.1">
    <property type="nucleotide sequence ID" value="NZ_BAAAJF010000015.1"/>
</dbReference>
<gene>
    <name evidence="2" type="ORF">MMF94_16420</name>
</gene>
<evidence type="ECO:0000313" key="2">
    <source>
        <dbReference type="EMBL" id="MCH6167269.1"/>
    </source>
</evidence>
<dbReference type="Pfam" id="PF02585">
    <property type="entry name" value="PIG-L"/>
    <property type="match status" value="1"/>
</dbReference>
<proteinExistence type="predicted"/>